<dbReference type="EMBL" id="CAJNOV010017421">
    <property type="protein sequence ID" value="CAF1607439.1"/>
    <property type="molecule type" value="Genomic_DNA"/>
</dbReference>
<reference evidence="1" key="1">
    <citation type="submission" date="2021-02" db="EMBL/GenBank/DDBJ databases">
        <authorList>
            <person name="Nowell W R."/>
        </authorList>
    </citation>
    <scope>NUCLEOTIDE SEQUENCE</scope>
</reference>
<dbReference type="EMBL" id="CAJOBH010235766">
    <property type="protein sequence ID" value="CAF5089954.1"/>
    <property type="molecule type" value="Genomic_DNA"/>
</dbReference>
<sequence>MTPLKTSILEQQEKLHDVKMERFTEIQKMANKMKMVEKHLEIVSQTNQMMISLQANIEDLEGWRS</sequence>
<evidence type="ECO:0000313" key="1">
    <source>
        <dbReference type="EMBL" id="CAF1607439.1"/>
    </source>
</evidence>
<comment type="caution">
    <text evidence="1">The sequence shown here is derived from an EMBL/GenBank/DDBJ whole genome shotgun (WGS) entry which is preliminary data.</text>
</comment>
<evidence type="ECO:0000313" key="3">
    <source>
        <dbReference type="Proteomes" id="UP000663855"/>
    </source>
</evidence>
<name>A0A816BCU0_9BILA</name>
<feature type="non-terminal residue" evidence="1">
    <location>
        <position position="65"/>
    </location>
</feature>
<accession>A0A816BCU0</accession>
<organism evidence="1 3">
    <name type="scientific">Rotaria magnacalcarata</name>
    <dbReference type="NCBI Taxonomy" id="392030"/>
    <lineage>
        <taxon>Eukaryota</taxon>
        <taxon>Metazoa</taxon>
        <taxon>Spiralia</taxon>
        <taxon>Gnathifera</taxon>
        <taxon>Rotifera</taxon>
        <taxon>Eurotatoria</taxon>
        <taxon>Bdelloidea</taxon>
        <taxon>Philodinida</taxon>
        <taxon>Philodinidae</taxon>
        <taxon>Rotaria</taxon>
    </lineage>
</organism>
<dbReference type="Proteomes" id="UP000681967">
    <property type="component" value="Unassembled WGS sequence"/>
</dbReference>
<protein>
    <submittedName>
        <fullName evidence="1">Uncharacterized protein</fullName>
    </submittedName>
</protein>
<proteinExistence type="predicted"/>
<feature type="non-terminal residue" evidence="1">
    <location>
        <position position="1"/>
    </location>
</feature>
<evidence type="ECO:0000313" key="2">
    <source>
        <dbReference type="EMBL" id="CAF5089954.1"/>
    </source>
</evidence>
<dbReference type="Proteomes" id="UP000663855">
    <property type="component" value="Unassembled WGS sequence"/>
</dbReference>
<dbReference type="AlphaFoldDB" id="A0A816BCU0"/>
<gene>
    <name evidence="2" type="ORF">BYL167_LOCUS63010</name>
    <name evidence="1" type="ORF">CJN711_LOCUS36054</name>
</gene>